<sequence length="131" mass="14178">MTAPQATAEPRADLGAVLDAVEARALELQRQLTDSLAQVETLLAQIRPASVPSRPLTKRQRQIAWAFAMDRLPLREVAREHGISVNSAKTTMKTVYRKLGINDQSQLRLALRAADRAPAGTPGDSQLVAAA</sequence>
<proteinExistence type="predicted"/>
<evidence type="ECO:0000313" key="2">
    <source>
        <dbReference type="EMBL" id="UWP85936.1"/>
    </source>
</evidence>
<dbReference type="EMBL" id="CP073720">
    <property type="protein sequence ID" value="UWP85936.1"/>
    <property type="molecule type" value="Genomic_DNA"/>
</dbReference>
<dbReference type="SMART" id="SM00421">
    <property type="entry name" value="HTH_LUXR"/>
    <property type="match status" value="1"/>
</dbReference>
<dbReference type="Proteomes" id="UP001059617">
    <property type="component" value="Chromosome"/>
</dbReference>
<accession>A0ABY5WA05</accession>
<evidence type="ECO:0000259" key="1">
    <source>
        <dbReference type="SMART" id="SM00421"/>
    </source>
</evidence>
<dbReference type="InterPro" id="IPR000792">
    <property type="entry name" value="Tscrpt_reg_LuxR_C"/>
</dbReference>
<dbReference type="SUPFAM" id="SSF46894">
    <property type="entry name" value="C-terminal effector domain of the bipartite response regulators"/>
    <property type="match status" value="1"/>
</dbReference>
<protein>
    <submittedName>
        <fullName evidence="2">Helix-turn-helix transcriptional regulator</fullName>
    </submittedName>
</protein>
<name>A0ABY5WA05_9ACTN</name>
<dbReference type="InterPro" id="IPR036388">
    <property type="entry name" value="WH-like_DNA-bd_sf"/>
</dbReference>
<dbReference type="RefSeq" id="WP_259864350.1">
    <property type="nucleotide sequence ID" value="NZ_BAAAST010000036.1"/>
</dbReference>
<reference evidence="2" key="2">
    <citation type="submission" date="2022-09" db="EMBL/GenBank/DDBJ databases">
        <title>Biosynthetic gene clusters of Dactylosporangioum fulvum.</title>
        <authorList>
            <person name="Caradec T."/>
        </authorList>
    </citation>
    <scope>NUCLEOTIDE SEQUENCE</scope>
    <source>
        <strain evidence="2">NRRL B-16292</strain>
    </source>
</reference>
<gene>
    <name evidence="2" type="ORF">Dfulv_17455</name>
</gene>
<organism evidence="2 3">
    <name type="scientific">Dactylosporangium fulvum</name>
    <dbReference type="NCBI Taxonomy" id="53359"/>
    <lineage>
        <taxon>Bacteria</taxon>
        <taxon>Bacillati</taxon>
        <taxon>Actinomycetota</taxon>
        <taxon>Actinomycetes</taxon>
        <taxon>Micromonosporales</taxon>
        <taxon>Micromonosporaceae</taxon>
        <taxon>Dactylosporangium</taxon>
    </lineage>
</organism>
<evidence type="ECO:0000313" key="3">
    <source>
        <dbReference type="Proteomes" id="UP001059617"/>
    </source>
</evidence>
<dbReference type="Gene3D" id="1.10.10.10">
    <property type="entry name" value="Winged helix-like DNA-binding domain superfamily/Winged helix DNA-binding domain"/>
    <property type="match status" value="1"/>
</dbReference>
<keyword evidence="3" id="KW-1185">Reference proteome</keyword>
<feature type="domain" description="HTH luxR-type" evidence="1">
    <location>
        <begin position="53"/>
        <end position="111"/>
    </location>
</feature>
<reference evidence="2" key="1">
    <citation type="submission" date="2021-04" db="EMBL/GenBank/DDBJ databases">
        <authorList>
            <person name="Hartkoorn R.C."/>
            <person name="Beaudoing E."/>
            <person name="Hot D."/>
        </authorList>
    </citation>
    <scope>NUCLEOTIDE SEQUENCE</scope>
    <source>
        <strain evidence="2">NRRL B-16292</strain>
    </source>
</reference>
<dbReference type="InterPro" id="IPR016032">
    <property type="entry name" value="Sig_transdc_resp-reg_C-effctor"/>
</dbReference>